<gene>
    <name evidence="2" type="ORF">SPARVUS_LOCUS4145414</name>
</gene>
<dbReference type="EMBL" id="CATNWA010007456">
    <property type="protein sequence ID" value="CAI9554102.1"/>
    <property type="molecule type" value="Genomic_DNA"/>
</dbReference>
<keyword evidence="3" id="KW-1185">Reference proteome</keyword>
<organism evidence="2 3">
    <name type="scientific">Staurois parvus</name>
    <dbReference type="NCBI Taxonomy" id="386267"/>
    <lineage>
        <taxon>Eukaryota</taxon>
        <taxon>Metazoa</taxon>
        <taxon>Chordata</taxon>
        <taxon>Craniata</taxon>
        <taxon>Vertebrata</taxon>
        <taxon>Euteleostomi</taxon>
        <taxon>Amphibia</taxon>
        <taxon>Batrachia</taxon>
        <taxon>Anura</taxon>
        <taxon>Neobatrachia</taxon>
        <taxon>Ranoidea</taxon>
        <taxon>Ranidae</taxon>
        <taxon>Staurois</taxon>
    </lineage>
</organism>
<feature type="transmembrane region" description="Helical" evidence="1">
    <location>
        <begin position="32"/>
        <end position="49"/>
    </location>
</feature>
<protein>
    <submittedName>
        <fullName evidence="2">Uncharacterized protein</fullName>
    </submittedName>
</protein>
<comment type="caution">
    <text evidence="2">The sequence shown here is derived from an EMBL/GenBank/DDBJ whole genome shotgun (WGS) entry which is preliminary data.</text>
</comment>
<dbReference type="Proteomes" id="UP001162483">
    <property type="component" value="Unassembled WGS sequence"/>
</dbReference>
<name>A0ABN9C487_9NEOB</name>
<keyword evidence="1" id="KW-1133">Transmembrane helix</keyword>
<evidence type="ECO:0000313" key="3">
    <source>
        <dbReference type="Proteomes" id="UP001162483"/>
    </source>
</evidence>
<reference evidence="2" key="1">
    <citation type="submission" date="2023-05" db="EMBL/GenBank/DDBJ databases">
        <authorList>
            <person name="Stuckert A."/>
        </authorList>
    </citation>
    <scope>NUCLEOTIDE SEQUENCE</scope>
</reference>
<keyword evidence="1" id="KW-0812">Transmembrane</keyword>
<proteinExistence type="predicted"/>
<accession>A0ABN9C487</accession>
<evidence type="ECO:0000313" key="2">
    <source>
        <dbReference type="EMBL" id="CAI9554102.1"/>
    </source>
</evidence>
<keyword evidence="1" id="KW-0472">Membrane</keyword>
<evidence type="ECO:0000256" key="1">
    <source>
        <dbReference type="SAM" id="Phobius"/>
    </source>
</evidence>
<sequence>MRGLGRGGFLCNPACRADNIEEQKHSFVSLNIAKGGAFFFFLFFFFNLWT</sequence>